<evidence type="ECO:0000256" key="1">
    <source>
        <dbReference type="SAM" id="MobiDB-lite"/>
    </source>
</evidence>
<dbReference type="EnsemblMetazoa" id="MESCA005428-RA">
    <property type="protein sequence ID" value="MESCA005428-PA"/>
    <property type="gene ID" value="MESCA005428"/>
</dbReference>
<dbReference type="EMBL" id="CAQQ02113632">
    <property type="status" value="NOT_ANNOTATED_CDS"/>
    <property type="molecule type" value="Genomic_DNA"/>
</dbReference>
<dbReference type="EMBL" id="CAQQ02113630">
    <property type="status" value="NOT_ANNOTATED_CDS"/>
    <property type="molecule type" value="Genomic_DNA"/>
</dbReference>
<feature type="compositionally biased region" description="Basic residues" evidence="1">
    <location>
        <begin position="245"/>
        <end position="256"/>
    </location>
</feature>
<feature type="compositionally biased region" description="Basic and acidic residues" evidence="1">
    <location>
        <begin position="101"/>
        <end position="116"/>
    </location>
</feature>
<dbReference type="STRING" id="36166.T1GPA3"/>
<feature type="region of interest" description="Disordered" evidence="1">
    <location>
        <begin position="1"/>
        <end position="116"/>
    </location>
</feature>
<feature type="region of interest" description="Disordered" evidence="1">
    <location>
        <begin position="216"/>
        <end position="256"/>
    </location>
</feature>
<dbReference type="EMBL" id="CAQQ02113633">
    <property type="status" value="NOT_ANNOTATED_CDS"/>
    <property type="molecule type" value="Genomic_DNA"/>
</dbReference>
<reference evidence="2" key="2">
    <citation type="submission" date="2015-06" db="UniProtKB">
        <authorList>
            <consortium name="EnsemblMetazoa"/>
        </authorList>
    </citation>
    <scope>IDENTIFICATION</scope>
</reference>
<evidence type="ECO:0000313" key="2">
    <source>
        <dbReference type="EnsemblMetazoa" id="MESCA005428-PA"/>
    </source>
</evidence>
<evidence type="ECO:0008006" key="4">
    <source>
        <dbReference type="Google" id="ProtNLM"/>
    </source>
</evidence>
<reference evidence="3" key="1">
    <citation type="submission" date="2013-02" db="EMBL/GenBank/DDBJ databases">
        <authorList>
            <person name="Hughes D."/>
        </authorList>
    </citation>
    <scope>NUCLEOTIDE SEQUENCE</scope>
    <source>
        <strain>Durham</strain>
        <strain evidence="3">NC isolate 2 -- Noor lab</strain>
    </source>
</reference>
<dbReference type="HOGENOM" id="CLU_1074675_0_0_1"/>
<protein>
    <recommendedName>
        <fullName evidence="4">Homeobox domain-containing protein</fullName>
    </recommendedName>
</protein>
<dbReference type="EMBL" id="CAQQ02113629">
    <property type="status" value="NOT_ANNOTATED_CDS"/>
    <property type="molecule type" value="Genomic_DNA"/>
</dbReference>
<keyword evidence="3" id="KW-1185">Reference proteome</keyword>
<dbReference type="EMBL" id="CAQQ02113628">
    <property type="status" value="NOT_ANNOTATED_CDS"/>
    <property type="molecule type" value="Genomic_DNA"/>
</dbReference>
<evidence type="ECO:0000313" key="3">
    <source>
        <dbReference type="Proteomes" id="UP000015102"/>
    </source>
</evidence>
<dbReference type="AlphaFoldDB" id="T1GPA3"/>
<organism evidence="2 3">
    <name type="scientific">Megaselia scalaris</name>
    <name type="common">Humpbacked fly</name>
    <name type="synonym">Phora scalaris</name>
    <dbReference type="NCBI Taxonomy" id="36166"/>
    <lineage>
        <taxon>Eukaryota</taxon>
        <taxon>Metazoa</taxon>
        <taxon>Ecdysozoa</taxon>
        <taxon>Arthropoda</taxon>
        <taxon>Hexapoda</taxon>
        <taxon>Insecta</taxon>
        <taxon>Pterygota</taxon>
        <taxon>Neoptera</taxon>
        <taxon>Endopterygota</taxon>
        <taxon>Diptera</taxon>
        <taxon>Brachycera</taxon>
        <taxon>Muscomorpha</taxon>
        <taxon>Platypezoidea</taxon>
        <taxon>Phoridae</taxon>
        <taxon>Megaseliini</taxon>
        <taxon>Megaselia</taxon>
    </lineage>
</organism>
<proteinExistence type="predicted"/>
<dbReference type="Proteomes" id="UP000015102">
    <property type="component" value="Unassembled WGS sequence"/>
</dbReference>
<dbReference type="EMBL" id="CAQQ02113631">
    <property type="status" value="NOT_ANNOTATED_CDS"/>
    <property type="molecule type" value="Genomic_DNA"/>
</dbReference>
<sequence>MVPSRPISKSNKETGAGESHGSESNSSRNWFKNRRQRDRAAAAKNRLQQNQNAGSSGRRGDGRLSPTPSEDSDSDISLGTHSPTPNPLLLQHSPESISNGGHDREDTLTSEDEKSKEYTPSFMTAHQHHIMPPSLQMPHFKIDSAATANLLSGFYLPNFSAAAAAARGGLGQFPIQPTVIRPHPQHLPPTAVAGQQPIVHLNLSATAVDSSDSNCVATNLSNSSSSAHSPYEDISGASSPPVVHPHLHHPTTAHHHALQFSSLHRPFSTTPEPNVTPDVT</sequence>
<accession>T1GPA3</accession>
<name>T1GPA3_MEGSC</name>